<keyword evidence="3" id="KW-0067">ATP-binding</keyword>
<dbReference type="GO" id="GO:0005524">
    <property type="term" value="F:ATP binding"/>
    <property type="evidence" value="ECO:0007669"/>
    <property type="project" value="UniProtKB-KW"/>
</dbReference>
<dbReference type="Gene3D" id="1.10.1780.10">
    <property type="entry name" value="Clp, N-terminal domain"/>
    <property type="match status" value="1"/>
</dbReference>
<proteinExistence type="predicted"/>
<evidence type="ECO:0000313" key="3">
    <source>
        <dbReference type="EMBL" id="MBM3224233.1"/>
    </source>
</evidence>
<comment type="caution">
    <text evidence="3">The sequence shown here is derived from an EMBL/GenBank/DDBJ whole genome shotgun (WGS) entry which is preliminary data.</text>
</comment>
<organism evidence="3 4">
    <name type="scientific">Tectimicrobiota bacterium</name>
    <dbReference type="NCBI Taxonomy" id="2528274"/>
    <lineage>
        <taxon>Bacteria</taxon>
        <taxon>Pseudomonadati</taxon>
        <taxon>Nitrospinota/Tectimicrobiota group</taxon>
        <taxon>Candidatus Tectimicrobiota</taxon>
    </lineage>
</organism>
<feature type="domain" description="Clp R" evidence="2">
    <location>
        <begin position="1"/>
        <end position="87"/>
    </location>
</feature>
<dbReference type="Proteomes" id="UP000712673">
    <property type="component" value="Unassembled WGS sequence"/>
</dbReference>
<feature type="non-terminal residue" evidence="3">
    <location>
        <position position="87"/>
    </location>
</feature>
<dbReference type="InterPro" id="IPR036628">
    <property type="entry name" value="Clp_N_dom_sf"/>
</dbReference>
<keyword evidence="3" id="KW-0645">Protease</keyword>
<dbReference type="InterPro" id="IPR004176">
    <property type="entry name" value="Clp_R_N"/>
</dbReference>
<keyword evidence="1" id="KW-0677">Repeat</keyword>
<dbReference type="PROSITE" id="PS51903">
    <property type="entry name" value="CLP_R"/>
    <property type="match status" value="1"/>
</dbReference>
<dbReference type="GO" id="GO:0006508">
    <property type="term" value="P:proteolysis"/>
    <property type="evidence" value="ECO:0007669"/>
    <property type="project" value="UniProtKB-KW"/>
</dbReference>
<reference evidence="3" key="1">
    <citation type="submission" date="2019-03" db="EMBL/GenBank/DDBJ databases">
        <title>Lake Tanganyika Metagenome-Assembled Genomes (MAGs).</title>
        <authorList>
            <person name="Tran P."/>
        </authorList>
    </citation>
    <scope>NUCLEOTIDE SEQUENCE</scope>
    <source>
        <strain evidence="3">K_DeepCast_65m_m2_066</strain>
    </source>
</reference>
<evidence type="ECO:0000256" key="1">
    <source>
        <dbReference type="PROSITE-ProRule" id="PRU01251"/>
    </source>
</evidence>
<dbReference type="GO" id="GO:0008233">
    <property type="term" value="F:peptidase activity"/>
    <property type="evidence" value="ECO:0007669"/>
    <property type="project" value="UniProtKB-KW"/>
</dbReference>
<dbReference type="EMBL" id="VGLS01000282">
    <property type="protein sequence ID" value="MBM3224233.1"/>
    <property type="molecule type" value="Genomic_DNA"/>
</dbReference>
<dbReference type="AlphaFoldDB" id="A0A938B3Y2"/>
<sequence>MLTQELQQTISNAYDAAVHLRHEYVTLEHLLHALLEEKTGSEVLRHCGANLVVLKRELETFLTNNMETMARRRGARPEYTLAFKRLI</sequence>
<name>A0A938B3Y2_UNCTE</name>
<evidence type="ECO:0000313" key="4">
    <source>
        <dbReference type="Proteomes" id="UP000712673"/>
    </source>
</evidence>
<dbReference type="Pfam" id="PF02861">
    <property type="entry name" value="Clp_N"/>
    <property type="match status" value="1"/>
</dbReference>
<accession>A0A938B3Y2</accession>
<keyword evidence="3" id="KW-0378">Hydrolase</keyword>
<gene>
    <name evidence="3" type="primary">clpA</name>
    <name evidence="3" type="ORF">FJZ47_10570</name>
</gene>
<dbReference type="SUPFAM" id="SSF81923">
    <property type="entry name" value="Double Clp-N motif"/>
    <property type="match status" value="1"/>
</dbReference>
<protein>
    <submittedName>
        <fullName evidence="3">ATP-dependent Clp protease ATP-binding subunit ClpA</fullName>
    </submittedName>
</protein>
<evidence type="ECO:0000259" key="2">
    <source>
        <dbReference type="PROSITE" id="PS51903"/>
    </source>
</evidence>
<keyword evidence="3" id="KW-0547">Nucleotide-binding</keyword>